<gene>
    <name evidence="1" type="ORF">M422DRAFT_39074</name>
</gene>
<proteinExistence type="predicted"/>
<evidence type="ECO:0000313" key="2">
    <source>
        <dbReference type="Proteomes" id="UP000054279"/>
    </source>
</evidence>
<dbReference type="EMBL" id="KN837470">
    <property type="protein sequence ID" value="KIJ24635.1"/>
    <property type="molecule type" value="Genomic_DNA"/>
</dbReference>
<sequence length="65" mass="7291">MTPPIDEEESEWYFPKPNFEIDEDLSADVLRNPVPRPRSTVDGINNWLVGLQNHNDSVQGPAEGG</sequence>
<dbReference type="HOGENOM" id="CLU_2869088_0_0_1"/>
<organism evidence="1 2">
    <name type="scientific">Sphaerobolus stellatus (strain SS14)</name>
    <dbReference type="NCBI Taxonomy" id="990650"/>
    <lineage>
        <taxon>Eukaryota</taxon>
        <taxon>Fungi</taxon>
        <taxon>Dikarya</taxon>
        <taxon>Basidiomycota</taxon>
        <taxon>Agaricomycotina</taxon>
        <taxon>Agaricomycetes</taxon>
        <taxon>Phallomycetidae</taxon>
        <taxon>Geastrales</taxon>
        <taxon>Sphaerobolaceae</taxon>
        <taxon>Sphaerobolus</taxon>
    </lineage>
</organism>
<accession>A0A0C9UHE0</accession>
<protein>
    <submittedName>
        <fullName evidence="1">Uncharacterized protein</fullName>
    </submittedName>
</protein>
<dbReference type="Proteomes" id="UP000054279">
    <property type="component" value="Unassembled WGS sequence"/>
</dbReference>
<evidence type="ECO:0000313" key="1">
    <source>
        <dbReference type="EMBL" id="KIJ24635.1"/>
    </source>
</evidence>
<name>A0A0C9UHE0_SPHS4</name>
<reference evidence="1 2" key="1">
    <citation type="submission" date="2014-06" db="EMBL/GenBank/DDBJ databases">
        <title>Evolutionary Origins and Diversification of the Mycorrhizal Mutualists.</title>
        <authorList>
            <consortium name="DOE Joint Genome Institute"/>
            <consortium name="Mycorrhizal Genomics Consortium"/>
            <person name="Kohler A."/>
            <person name="Kuo A."/>
            <person name="Nagy L.G."/>
            <person name="Floudas D."/>
            <person name="Copeland A."/>
            <person name="Barry K.W."/>
            <person name="Cichocki N."/>
            <person name="Veneault-Fourrey C."/>
            <person name="LaButti K."/>
            <person name="Lindquist E.A."/>
            <person name="Lipzen A."/>
            <person name="Lundell T."/>
            <person name="Morin E."/>
            <person name="Murat C."/>
            <person name="Riley R."/>
            <person name="Ohm R."/>
            <person name="Sun H."/>
            <person name="Tunlid A."/>
            <person name="Henrissat B."/>
            <person name="Grigoriev I.V."/>
            <person name="Hibbett D.S."/>
            <person name="Martin F."/>
        </authorList>
    </citation>
    <scope>NUCLEOTIDE SEQUENCE [LARGE SCALE GENOMIC DNA]</scope>
    <source>
        <strain evidence="1 2">SS14</strain>
    </source>
</reference>
<dbReference type="AlphaFoldDB" id="A0A0C9UHE0"/>
<keyword evidence="2" id="KW-1185">Reference proteome</keyword>